<sequence length="134" mass="15220">MTVDIFPFLVILTEPHGHFLDYVTLLLTVSSHDTTACPLPTTERNNKYLLVMIDICTRFLILRPLQDKTAESVVQALIPVFCDFGIPTILQSDNGKEFANQVMNRFKIKAGFDHKLITPYYPQGNGPFFVSPWT</sequence>
<evidence type="ECO:0000259" key="1">
    <source>
        <dbReference type="PROSITE" id="PS50994"/>
    </source>
</evidence>
<feature type="domain" description="Integrase catalytic" evidence="1">
    <location>
        <begin position="11"/>
        <end position="134"/>
    </location>
</feature>
<dbReference type="Gene3D" id="3.30.420.10">
    <property type="entry name" value="Ribonuclease H-like superfamily/Ribonuclease H"/>
    <property type="match status" value="1"/>
</dbReference>
<organism evidence="2">
    <name type="scientific">Absidia glauca</name>
    <name type="common">Pin mould</name>
    <dbReference type="NCBI Taxonomy" id="4829"/>
    <lineage>
        <taxon>Eukaryota</taxon>
        <taxon>Fungi</taxon>
        <taxon>Fungi incertae sedis</taxon>
        <taxon>Mucoromycota</taxon>
        <taxon>Mucoromycotina</taxon>
        <taxon>Mucoromycetes</taxon>
        <taxon>Mucorales</taxon>
        <taxon>Cunninghamellaceae</taxon>
        <taxon>Absidia</taxon>
    </lineage>
</organism>
<evidence type="ECO:0000313" key="3">
    <source>
        <dbReference type="Proteomes" id="UP000078561"/>
    </source>
</evidence>
<dbReference type="PROSITE" id="PS50994">
    <property type="entry name" value="INTEGRASE"/>
    <property type="match status" value="1"/>
</dbReference>
<dbReference type="GO" id="GO:0005634">
    <property type="term" value="C:nucleus"/>
    <property type="evidence" value="ECO:0007669"/>
    <property type="project" value="UniProtKB-ARBA"/>
</dbReference>
<dbReference type="InterPro" id="IPR050951">
    <property type="entry name" value="Retrovirus_Pol_polyprotein"/>
</dbReference>
<dbReference type="AlphaFoldDB" id="A0A168LQ53"/>
<dbReference type="GO" id="GO:0003676">
    <property type="term" value="F:nucleic acid binding"/>
    <property type="evidence" value="ECO:0007669"/>
    <property type="project" value="InterPro"/>
</dbReference>
<keyword evidence="3" id="KW-1185">Reference proteome</keyword>
<dbReference type="STRING" id="4829.A0A168LQ53"/>
<accession>A0A168LQ53</accession>
<dbReference type="InterPro" id="IPR012337">
    <property type="entry name" value="RNaseH-like_sf"/>
</dbReference>
<dbReference type="OrthoDB" id="10267344at2759"/>
<dbReference type="EMBL" id="LT551638">
    <property type="protein sequence ID" value="SAL97270.1"/>
    <property type="molecule type" value="Genomic_DNA"/>
</dbReference>
<dbReference type="GO" id="GO:0015074">
    <property type="term" value="P:DNA integration"/>
    <property type="evidence" value="ECO:0007669"/>
    <property type="project" value="InterPro"/>
</dbReference>
<dbReference type="PANTHER" id="PTHR37984">
    <property type="entry name" value="PROTEIN CBG26694"/>
    <property type="match status" value="1"/>
</dbReference>
<dbReference type="Proteomes" id="UP000078561">
    <property type="component" value="Unassembled WGS sequence"/>
</dbReference>
<name>A0A168LQ53_ABSGL</name>
<protein>
    <recommendedName>
        <fullName evidence="1">Integrase catalytic domain-containing protein</fullName>
    </recommendedName>
</protein>
<dbReference type="SUPFAM" id="SSF53098">
    <property type="entry name" value="Ribonuclease H-like"/>
    <property type="match status" value="1"/>
</dbReference>
<dbReference type="InterPro" id="IPR036397">
    <property type="entry name" value="RNaseH_sf"/>
</dbReference>
<proteinExistence type="predicted"/>
<gene>
    <name evidence="2" type="primary">ABSGL_02743.1 scaffold 3747</name>
</gene>
<dbReference type="PANTHER" id="PTHR37984:SF5">
    <property type="entry name" value="PROTEIN NYNRIN-LIKE"/>
    <property type="match status" value="1"/>
</dbReference>
<reference evidence="2" key="1">
    <citation type="submission" date="2016-04" db="EMBL/GenBank/DDBJ databases">
        <authorList>
            <person name="Evans L.H."/>
            <person name="Alamgir A."/>
            <person name="Owens N."/>
            <person name="Weber N.D."/>
            <person name="Virtaneva K."/>
            <person name="Barbian K."/>
            <person name="Babar A."/>
            <person name="Rosenke K."/>
        </authorList>
    </citation>
    <scope>NUCLEOTIDE SEQUENCE [LARGE SCALE GENOMIC DNA]</scope>
    <source>
        <strain evidence="2">CBS 101.48</strain>
    </source>
</reference>
<dbReference type="Pfam" id="PF00665">
    <property type="entry name" value="rve"/>
    <property type="match status" value="1"/>
</dbReference>
<evidence type="ECO:0000313" key="2">
    <source>
        <dbReference type="EMBL" id="SAL97270.1"/>
    </source>
</evidence>
<dbReference type="InParanoid" id="A0A168LQ53"/>
<dbReference type="InterPro" id="IPR001584">
    <property type="entry name" value="Integrase_cat-core"/>
</dbReference>